<feature type="binding site" description="in other chain" evidence="9">
    <location>
        <position position="89"/>
    </location>
    <ligand>
        <name>ATP</name>
        <dbReference type="ChEBI" id="CHEBI:30616"/>
        <note>ligand shared between dimeric partners</note>
    </ligand>
</feature>
<dbReference type="SUPFAM" id="SSF56042">
    <property type="entry name" value="PurM C-terminal domain-like"/>
    <property type="match status" value="1"/>
</dbReference>
<feature type="domain" description="PurM-like N-terminal" evidence="10">
    <location>
        <begin position="48"/>
        <end position="153"/>
    </location>
</feature>
<evidence type="ECO:0000256" key="6">
    <source>
        <dbReference type="ARBA" id="ARBA00022840"/>
    </source>
</evidence>
<dbReference type="InterPro" id="IPR036921">
    <property type="entry name" value="PurM-like_N_sf"/>
</dbReference>
<dbReference type="Proteomes" id="UP000663802">
    <property type="component" value="Unassembled WGS sequence"/>
</dbReference>
<keyword evidence="8 9" id="KW-0711">Selenium</keyword>
<dbReference type="Gene3D" id="3.30.1330.10">
    <property type="entry name" value="PurM-like, N-terminal domain"/>
    <property type="match status" value="1"/>
</dbReference>
<feature type="domain" description="PurM-like C-terminal" evidence="11">
    <location>
        <begin position="166"/>
        <end position="344"/>
    </location>
</feature>
<keyword evidence="7 9" id="KW-0460">Magnesium</keyword>
<evidence type="ECO:0000256" key="9">
    <source>
        <dbReference type="HAMAP-Rule" id="MF_00625"/>
    </source>
</evidence>
<evidence type="ECO:0000259" key="10">
    <source>
        <dbReference type="Pfam" id="PF00586"/>
    </source>
</evidence>
<sequence length="345" mass="37177">MDNNIKLTSLTKTSGCAAKIGPSVLDSVLKNLPKFEDSNLLVGFDKKDDALVYKVSDDKVVIQTVDFFPPMVDDPYTFGQIAAANALSDIYAMGGNPAVAMNLLCFPSCLDPSIMHDILAGGYSKVQEAGAIIAGGHTIADPTPKYGLCVTGFAHPSEILTNSNAKTGDVLVLTKPLGIGILNTAAKAELLTLDEIKEVTKIMTELNKFAKESFANLKVNACTDITGFSLIGHGYEMASGSDKTIEIFSDKVAILPKVLEYASMGIIPEGMYNNKDYLKDIFSTGTNVTEEMHDVLLDPQTSGGLLLSMPEKDAKEYLSRMECHTPWARIIGQVTDKKEHSIVVN</sequence>
<comment type="caution">
    <text evidence="12">The sequence shown here is derived from an EMBL/GenBank/DDBJ whole genome shotgun (WGS) entry which is preliminary data.</text>
</comment>
<dbReference type="RefSeq" id="WP_206868326.1">
    <property type="nucleotide sequence ID" value="NZ_BMBA01000001.1"/>
</dbReference>
<evidence type="ECO:0000256" key="4">
    <source>
        <dbReference type="ARBA" id="ARBA00022741"/>
    </source>
</evidence>
<evidence type="ECO:0000256" key="7">
    <source>
        <dbReference type="ARBA" id="ARBA00022842"/>
    </source>
</evidence>
<dbReference type="InterPro" id="IPR023061">
    <property type="entry name" value="SelD_I"/>
</dbReference>
<dbReference type="Gene3D" id="3.90.650.10">
    <property type="entry name" value="PurM-like C-terminal domain"/>
    <property type="match status" value="1"/>
</dbReference>
<comment type="catalytic activity">
    <reaction evidence="9">
        <text>hydrogenselenide + ATP + H2O = selenophosphate + AMP + phosphate + 2 H(+)</text>
        <dbReference type="Rhea" id="RHEA:18737"/>
        <dbReference type="ChEBI" id="CHEBI:15377"/>
        <dbReference type="ChEBI" id="CHEBI:15378"/>
        <dbReference type="ChEBI" id="CHEBI:16144"/>
        <dbReference type="ChEBI" id="CHEBI:29317"/>
        <dbReference type="ChEBI" id="CHEBI:30616"/>
        <dbReference type="ChEBI" id="CHEBI:43474"/>
        <dbReference type="ChEBI" id="CHEBI:456215"/>
        <dbReference type="EC" id="2.7.9.3"/>
    </reaction>
</comment>
<keyword evidence="6 9" id="KW-0067">ATP-binding</keyword>
<dbReference type="EC" id="2.7.9.3" evidence="9"/>
<feature type="binding site" description="in other chain" evidence="9">
    <location>
        <position position="19"/>
    </location>
    <ligand>
        <name>ATP</name>
        <dbReference type="ChEBI" id="CHEBI:30616"/>
        <note>ligand shared between dimeric partners</note>
    </ligand>
</feature>
<accession>A0ABQ1E6H0</accession>
<evidence type="ECO:0000256" key="2">
    <source>
        <dbReference type="ARBA" id="ARBA00022679"/>
    </source>
</evidence>
<dbReference type="InterPro" id="IPR004536">
    <property type="entry name" value="SPS/SelD"/>
</dbReference>
<feature type="binding site" evidence="9">
    <location>
        <position position="89"/>
    </location>
    <ligand>
        <name>Mg(2+)</name>
        <dbReference type="ChEBI" id="CHEBI:18420"/>
    </ligand>
</feature>
<dbReference type="PANTHER" id="PTHR10256">
    <property type="entry name" value="SELENIDE, WATER DIKINASE"/>
    <property type="match status" value="1"/>
</dbReference>
<dbReference type="Pfam" id="PF02769">
    <property type="entry name" value="AIRS_C"/>
    <property type="match status" value="1"/>
</dbReference>
<keyword evidence="5 9" id="KW-0418">Kinase</keyword>
<feature type="active site" evidence="9">
    <location>
        <position position="16"/>
    </location>
</feature>
<keyword evidence="2 9" id="KW-0808">Transferase</keyword>
<dbReference type="InterPro" id="IPR010918">
    <property type="entry name" value="PurM-like_C_dom"/>
</dbReference>
<dbReference type="InterPro" id="IPR016188">
    <property type="entry name" value="PurM-like_N"/>
</dbReference>
<dbReference type="CDD" id="cd02195">
    <property type="entry name" value="SelD"/>
    <property type="match status" value="1"/>
</dbReference>
<feature type="binding site" evidence="9">
    <location>
        <begin position="136"/>
        <end position="138"/>
    </location>
    <ligand>
        <name>ATP</name>
        <dbReference type="ChEBI" id="CHEBI:30616"/>
        <note>ligand shared between dimeric partners</note>
    </ligand>
</feature>
<dbReference type="InterPro" id="IPR036676">
    <property type="entry name" value="PurM-like_C_sf"/>
</dbReference>
<keyword evidence="3 9" id="KW-0479">Metal-binding</keyword>
<dbReference type="PANTHER" id="PTHR10256:SF0">
    <property type="entry name" value="INACTIVE SELENIDE, WATER DIKINASE-LIKE PROTEIN-RELATED"/>
    <property type="match status" value="1"/>
</dbReference>
<feature type="binding site" description="in other chain" evidence="9">
    <location>
        <position position="66"/>
    </location>
    <ligand>
        <name>ATP</name>
        <dbReference type="ChEBI" id="CHEBI:30616"/>
        <note>ligand shared between dimeric partners</note>
    </ligand>
</feature>
<comment type="cofactor">
    <cofactor evidence="9">
        <name>Mg(2+)</name>
        <dbReference type="ChEBI" id="CHEBI:18420"/>
    </cofactor>
    <text evidence="9">Binds 1 Mg(2+) ion per monomer.</text>
</comment>
<dbReference type="SUPFAM" id="SSF55326">
    <property type="entry name" value="PurM N-terminal domain-like"/>
    <property type="match status" value="1"/>
</dbReference>
<dbReference type="NCBIfam" id="NF002098">
    <property type="entry name" value="PRK00943.1"/>
    <property type="match status" value="1"/>
</dbReference>
<dbReference type="NCBIfam" id="TIGR00476">
    <property type="entry name" value="selD"/>
    <property type="match status" value="1"/>
</dbReference>
<feature type="site" description="Important for catalytic activity" evidence="9">
    <location>
        <position position="19"/>
    </location>
</feature>
<keyword evidence="13" id="KW-1185">Reference proteome</keyword>
<evidence type="ECO:0000256" key="1">
    <source>
        <dbReference type="ARBA" id="ARBA00008026"/>
    </source>
</evidence>
<dbReference type="Pfam" id="PF00586">
    <property type="entry name" value="AIRS"/>
    <property type="match status" value="1"/>
</dbReference>
<evidence type="ECO:0000256" key="8">
    <source>
        <dbReference type="ARBA" id="ARBA00023266"/>
    </source>
</evidence>
<organism evidence="12 13">
    <name type="scientific">Clostridium zeae</name>
    <dbReference type="NCBI Taxonomy" id="2759022"/>
    <lineage>
        <taxon>Bacteria</taxon>
        <taxon>Bacillati</taxon>
        <taxon>Bacillota</taxon>
        <taxon>Clostridia</taxon>
        <taxon>Eubacteriales</taxon>
        <taxon>Clostridiaceae</taxon>
        <taxon>Clostridium</taxon>
    </lineage>
</organism>
<reference evidence="12 13" key="1">
    <citation type="journal article" date="2021" name="Int. J. Syst. Evol. Microbiol.">
        <title>Clostridium zeae sp. nov., isolated from corn silage.</title>
        <authorList>
            <person name="Kobayashi H."/>
            <person name="Tanizawa Y."/>
            <person name="Yagura M."/>
            <person name="Sakamoto M."/>
            <person name="Ohkuma M."/>
            <person name="Tohno M."/>
        </authorList>
    </citation>
    <scope>NUCLEOTIDE SEQUENCE [LARGE SCALE GENOMIC DNA]</scope>
    <source>
        <strain evidence="12 13">CSC2</strain>
    </source>
</reference>
<dbReference type="HAMAP" id="MF_00625">
    <property type="entry name" value="SelD"/>
    <property type="match status" value="1"/>
</dbReference>
<comment type="function">
    <text evidence="9">Synthesizes selenophosphate from selenide and ATP.</text>
</comment>
<comment type="subunit">
    <text evidence="9">Homodimer.</text>
</comment>
<protein>
    <recommendedName>
        <fullName evidence="9">Selenide, water dikinase</fullName>
        <ecNumber evidence="9">2.7.9.3</ecNumber>
    </recommendedName>
    <alternativeName>
        <fullName evidence="9">Selenium donor protein</fullName>
    </alternativeName>
    <alternativeName>
        <fullName evidence="9">Selenophosphate synthase</fullName>
    </alternativeName>
</protein>
<evidence type="ECO:0000313" key="12">
    <source>
        <dbReference type="EMBL" id="GFZ30354.1"/>
    </source>
</evidence>
<evidence type="ECO:0000256" key="3">
    <source>
        <dbReference type="ARBA" id="ARBA00022723"/>
    </source>
</evidence>
<comment type="similarity">
    <text evidence="1 9">Belongs to the selenophosphate synthase 1 family. Class I subfamily.</text>
</comment>
<proteinExistence type="inferred from homology"/>
<dbReference type="EMBL" id="BMBA01000001">
    <property type="protein sequence ID" value="GFZ30354.1"/>
    <property type="molecule type" value="Genomic_DNA"/>
</dbReference>
<evidence type="ECO:0000259" key="11">
    <source>
        <dbReference type="Pfam" id="PF02769"/>
    </source>
</evidence>
<evidence type="ECO:0000256" key="5">
    <source>
        <dbReference type="ARBA" id="ARBA00022777"/>
    </source>
</evidence>
<gene>
    <name evidence="9 12" type="primary">selD</name>
    <name evidence="12" type="ORF">CSC2_08800</name>
</gene>
<dbReference type="PIRSF" id="PIRSF036407">
    <property type="entry name" value="Selenphspht_syn"/>
    <property type="match status" value="1"/>
</dbReference>
<feature type="binding site" evidence="9">
    <location>
        <position position="49"/>
    </location>
    <ligand>
        <name>Mg(2+)</name>
        <dbReference type="ChEBI" id="CHEBI:18420"/>
    </ligand>
</feature>
<feature type="binding site" description="in other chain" evidence="9">
    <location>
        <begin position="46"/>
        <end position="48"/>
    </location>
    <ligand>
        <name>ATP</name>
        <dbReference type="ChEBI" id="CHEBI:30616"/>
        <note>ligand shared between dimeric partners</note>
    </ligand>
</feature>
<name>A0ABQ1E6H0_9CLOT</name>
<feature type="binding site" evidence="9">
    <location>
        <position position="224"/>
    </location>
    <ligand>
        <name>Mg(2+)</name>
        <dbReference type="ChEBI" id="CHEBI:18420"/>
    </ligand>
</feature>
<evidence type="ECO:0000313" key="13">
    <source>
        <dbReference type="Proteomes" id="UP000663802"/>
    </source>
</evidence>
<keyword evidence="4 9" id="KW-0547">Nucleotide-binding</keyword>